<evidence type="ECO:0000313" key="2">
    <source>
        <dbReference type="Proteomes" id="UP001328107"/>
    </source>
</evidence>
<dbReference type="EMBL" id="BTRK01000004">
    <property type="protein sequence ID" value="GMR48854.1"/>
    <property type="molecule type" value="Genomic_DNA"/>
</dbReference>
<accession>A0AAN5I224</accession>
<name>A0AAN5I224_9BILA</name>
<keyword evidence="2" id="KW-1185">Reference proteome</keyword>
<reference evidence="2" key="1">
    <citation type="submission" date="2022-10" db="EMBL/GenBank/DDBJ databases">
        <title>Genome assembly of Pristionchus species.</title>
        <authorList>
            <person name="Yoshida K."/>
            <person name="Sommer R.J."/>
        </authorList>
    </citation>
    <scope>NUCLEOTIDE SEQUENCE [LARGE SCALE GENOMIC DNA]</scope>
    <source>
        <strain evidence="2">RS5460</strain>
    </source>
</reference>
<dbReference type="AlphaFoldDB" id="A0AAN5I224"/>
<comment type="caution">
    <text evidence="1">The sequence shown here is derived from an EMBL/GenBank/DDBJ whole genome shotgun (WGS) entry which is preliminary data.</text>
</comment>
<protein>
    <submittedName>
        <fullName evidence="1">Uncharacterized protein</fullName>
    </submittedName>
</protein>
<organism evidence="1 2">
    <name type="scientific">Pristionchus mayeri</name>
    <dbReference type="NCBI Taxonomy" id="1317129"/>
    <lineage>
        <taxon>Eukaryota</taxon>
        <taxon>Metazoa</taxon>
        <taxon>Ecdysozoa</taxon>
        <taxon>Nematoda</taxon>
        <taxon>Chromadorea</taxon>
        <taxon>Rhabditida</taxon>
        <taxon>Rhabditina</taxon>
        <taxon>Diplogasteromorpha</taxon>
        <taxon>Diplogasteroidea</taxon>
        <taxon>Neodiplogasteridae</taxon>
        <taxon>Pristionchus</taxon>
    </lineage>
</organism>
<proteinExistence type="predicted"/>
<dbReference type="Proteomes" id="UP001328107">
    <property type="component" value="Unassembled WGS sequence"/>
</dbReference>
<sequence length="138" mass="15288">MVSSILEDALQLVDHLPHLLDLPCSPTHFLQLPIQLLHLRDHRVRVPDVLVCVVAGRGDGTLVALARLHYQVRHTVQRTSQLSDDLVYVGGDATRRCLEVIQNLWVRVCQLVEAHAASQSWSWSTALAASGRSSMGSH</sequence>
<evidence type="ECO:0000313" key="1">
    <source>
        <dbReference type="EMBL" id="GMR48854.1"/>
    </source>
</evidence>
<gene>
    <name evidence="1" type="ORF">PMAYCL1PPCAC_19049</name>
</gene>